<dbReference type="Proteomes" id="UP000025171">
    <property type="component" value="Unassembled WGS sequence"/>
</dbReference>
<dbReference type="Gene3D" id="3.40.50.300">
    <property type="entry name" value="P-loop containing nucleotide triphosphate hydrolases"/>
    <property type="match status" value="1"/>
</dbReference>
<evidence type="ECO:0000256" key="3">
    <source>
        <dbReference type="ARBA" id="ARBA00022475"/>
    </source>
</evidence>
<evidence type="ECO:0000313" key="8">
    <source>
        <dbReference type="Proteomes" id="UP000025171"/>
    </source>
</evidence>
<keyword evidence="6" id="KW-0472">Membrane</keyword>
<evidence type="ECO:0000256" key="2">
    <source>
        <dbReference type="ARBA" id="ARBA00008806"/>
    </source>
</evidence>
<evidence type="ECO:0000256" key="4">
    <source>
        <dbReference type="ARBA" id="ARBA00022692"/>
    </source>
</evidence>
<dbReference type="GO" id="GO:0005886">
    <property type="term" value="C:plasma membrane"/>
    <property type="evidence" value="ECO:0007669"/>
    <property type="project" value="UniProtKB-SubCell"/>
</dbReference>
<dbReference type="Pfam" id="PF02534">
    <property type="entry name" value="T4SS-DNA_transf"/>
    <property type="match status" value="1"/>
</dbReference>
<dbReference type="PATRIC" id="fig|1280950.3.peg.121"/>
<accession>A0A059FTJ2</accession>
<dbReference type="eggNOG" id="COG3505">
    <property type="taxonomic scope" value="Bacteria"/>
</dbReference>
<evidence type="ECO:0008006" key="9">
    <source>
        <dbReference type="Google" id="ProtNLM"/>
    </source>
</evidence>
<reference evidence="7 8" key="1">
    <citation type="journal article" date="2014" name="Antonie Van Leeuwenhoek">
        <title>Hyphomonas beringensis sp. nov. and Hyphomonas chukchiensis sp. nov., isolated from surface seawater of the Bering Sea and Chukchi Sea.</title>
        <authorList>
            <person name="Li C."/>
            <person name="Lai Q."/>
            <person name="Li G."/>
            <person name="Dong C."/>
            <person name="Wang J."/>
            <person name="Liao Y."/>
            <person name="Shao Z."/>
        </authorList>
    </citation>
    <scope>NUCLEOTIDE SEQUENCE [LARGE SCALE GENOMIC DNA]</scope>
    <source>
        <strain evidence="7 8">MHS-2</strain>
    </source>
</reference>
<gene>
    <name evidence="7" type="ORF">HJO_00605</name>
</gene>
<dbReference type="OrthoDB" id="9759295at2"/>
<keyword evidence="8" id="KW-1185">Reference proteome</keyword>
<keyword evidence="4" id="KW-0812">Transmembrane</keyword>
<dbReference type="SUPFAM" id="SSF52540">
    <property type="entry name" value="P-loop containing nucleoside triphosphate hydrolases"/>
    <property type="match status" value="1"/>
</dbReference>
<sequence>MKLRDNETHRFGSAEFCDKRDLNLAGMLKQRPHSLLVGFNGKRPVFYGDAGGLLLIGGARGGKLKDLLSYNLCAGIHSPSMLVLDMKGELAAISQDQTLDKKHCVYWNPAALHGLPQHRINPVDYVRIDSPSLISDVKVLAHNLIPPSGRHNGDYFEARAREFLEGIILTLVRLHGVLTLALLYEAVNLIPGGGEAWLNFAFEMNQSGFAVSARIEEEIAASRDGHSGSGFQGILGEVFKALSPLSDPTLMAAVSPPFDFSMEQMCADQAVQLYIMPPAEFIEPWAPVIKALFVAGMIYKARKAQAPQQTWILDECAQLGGFPLVEKLFTYGAGIGIRPWAVFQSVFQMERIGKGAQNIITSSAQLRSYFAIRDIETAQSVSRMLGAQTLECDDELMQQRARHARHQAMQSMMSGGDPLMAGMSIAHHGREAQQRSKQHRQLRTPEEVLNTPKDQQYIFTDALPKPLLAERKPYYEQSFMAGRYHPNPYHPPEGRVRVKTRWGRAWRAVVREPVPAAFADYPQYADGWWSRIAP</sequence>
<evidence type="ECO:0000256" key="5">
    <source>
        <dbReference type="ARBA" id="ARBA00022989"/>
    </source>
</evidence>
<keyword evidence="3" id="KW-1003">Cell membrane</keyword>
<dbReference type="STRING" id="1280950.HJO_00605"/>
<protein>
    <recommendedName>
        <fullName evidence="9">TraG/TraD family protein</fullName>
    </recommendedName>
</protein>
<comment type="caution">
    <text evidence="7">The sequence shown here is derived from an EMBL/GenBank/DDBJ whole genome shotgun (WGS) entry which is preliminary data.</text>
</comment>
<dbReference type="PANTHER" id="PTHR37937">
    <property type="entry name" value="CONJUGATIVE TRANSFER: DNA TRANSPORT"/>
    <property type="match status" value="1"/>
</dbReference>
<name>A0A059FTJ2_9PROT</name>
<dbReference type="InterPro" id="IPR003688">
    <property type="entry name" value="TraG/VirD4"/>
</dbReference>
<organism evidence="7 8">
    <name type="scientific">Hyphomonas johnsonii MHS-2</name>
    <dbReference type="NCBI Taxonomy" id="1280950"/>
    <lineage>
        <taxon>Bacteria</taxon>
        <taxon>Pseudomonadati</taxon>
        <taxon>Pseudomonadota</taxon>
        <taxon>Alphaproteobacteria</taxon>
        <taxon>Hyphomonadales</taxon>
        <taxon>Hyphomonadaceae</taxon>
        <taxon>Hyphomonas</taxon>
    </lineage>
</organism>
<dbReference type="AlphaFoldDB" id="A0A059FTJ2"/>
<evidence type="ECO:0000313" key="7">
    <source>
        <dbReference type="EMBL" id="KCZ93831.1"/>
    </source>
</evidence>
<dbReference type="EMBL" id="ARYK01000001">
    <property type="protein sequence ID" value="KCZ93831.1"/>
    <property type="molecule type" value="Genomic_DNA"/>
</dbReference>
<evidence type="ECO:0000256" key="1">
    <source>
        <dbReference type="ARBA" id="ARBA00004651"/>
    </source>
</evidence>
<dbReference type="RefSeq" id="WP_035612484.1">
    <property type="nucleotide sequence ID" value="NZ_ARYK01000001.1"/>
</dbReference>
<dbReference type="PANTHER" id="PTHR37937:SF1">
    <property type="entry name" value="CONJUGATIVE TRANSFER: DNA TRANSPORT"/>
    <property type="match status" value="1"/>
</dbReference>
<dbReference type="InterPro" id="IPR051539">
    <property type="entry name" value="T4SS-coupling_protein"/>
</dbReference>
<comment type="subcellular location">
    <subcellularLocation>
        <location evidence="1">Cell membrane</location>
        <topology evidence="1">Multi-pass membrane protein</topology>
    </subcellularLocation>
</comment>
<evidence type="ECO:0000256" key="6">
    <source>
        <dbReference type="ARBA" id="ARBA00023136"/>
    </source>
</evidence>
<keyword evidence="5" id="KW-1133">Transmembrane helix</keyword>
<comment type="similarity">
    <text evidence="2">Belongs to the VirD4/TraG family.</text>
</comment>
<dbReference type="InterPro" id="IPR027417">
    <property type="entry name" value="P-loop_NTPase"/>
</dbReference>
<proteinExistence type="inferred from homology"/>